<keyword evidence="2" id="KW-1185">Reference proteome</keyword>
<dbReference type="GeneID" id="31358883"/>
<dbReference type="InterPro" id="IPR036770">
    <property type="entry name" value="Ankyrin_rpt-contain_sf"/>
</dbReference>
<sequence>MNSQFKIIINSVVIRSLLFSYVKEINKRIIDQTKLRLFTWLELCEEPSQLLEYAYFDQFFSSLSVLEREEYENRYAILAYTSLMSKALGKCRYQDQDKWVYHIVDNYSEYIDELVLADRSFNRKSIEDACKAGDIETIRRLANAGEESYGGSIFIESNLVEAASNGHLETVKFLMENSEDRIDAYTAYGVAISNGYTDVVLYLYEHGAIKADLVEDSIGEMDVKCSDTKLIDHLFDTKYSDALGYVMYAAMKSGRIDLVKYLVKDKHLELDQQAIDIVGENGDLELLRFCYDNSSYRLSSDAYNHAVRVGNMKMLKYLHENCNDIQCSYKVVMEAFENSQFEALDYLTSNRQELMRKECLEYAIQYNHLPLVKKIINTFIEEGFSDWDDILSHPFDRYALGYGYIEMVRYLYSVYPAVLTILGISIIIQNGYIELKDLYNVFQSKSSGLSLSTRVAQACSFGQLEFLEYILETDTNHSELDWNLNLSMAVESGSVNMVKWIYETKKNLLSQQRTELVFKSSCIEENLPMVQYLLDNQPLLPYKIIHNIVNVGHRMDMVRCLADALRRIVESDPERKNLRCPTCQLSLEFARLLENSNFMAMHYLNELASSCNHDEAYFRENELMEKAVSNGNLAAVRFIDKYNLSMDNHSGMDYAAEFGHISIMKFLHSTGAQCSSDTFDTAAKNNHYEILKFLYENRTEGPVSSGLGNFNIDQEIIDFIEGHERKPFKQTKRNKKQKTNY</sequence>
<gene>
    <name evidence="1" type="ORF">PPL_03361</name>
</gene>
<dbReference type="AlphaFoldDB" id="D3B4N6"/>
<dbReference type="SMART" id="SM00248">
    <property type="entry name" value="ANK"/>
    <property type="match status" value="8"/>
</dbReference>
<dbReference type="Pfam" id="PF13637">
    <property type="entry name" value="Ank_4"/>
    <property type="match status" value="1"/>
</dbReference>
<evidence type="ECO:0000313" key="1">
    <source>
        <dbReference type="EMBL" id="EFA84284.1"/>
    </source>
</evidence>
<dbReference type="PANTHER" id="PTHR46586:SF3">
    <property type="entry name" value="ANKYRIN REPEAT-CONTAINING PROTEIN"/>
    <property type="match status" value="1"/>
</dbReference>
<dbReference type="Proteomes" id="UP000001396">
    <property type="component" value="Unassembled WGS sequence"/>
</dbReference>
<dbReference type="EMBL" id="ADBJ01000010">
    <property type="protein sequence ID" value="EFA84284.1"/>
    <property type="molecule type" value="Genomic_DNA"/>
</dbReference>
<dbReference type="InParanoid" id="D3B4N6"/>
<dbReference type="RefSeq" id="XP_020436400.1">
    <property type="nucleotide sequence ID" value="XM_020574328.1"/>
</dbReference>
<dbReference type="Gene3D" id="1.25.40.20">
    <property type="entry name" value="Ankyrin repeat-containing domain"/>
    <property type="match status" value="4"/>
</dbReference>
<reference evidence="1 2" key="1">
    <citation type="journal article" date="2011" name="Genome Res.">
        <title>Phylogeny-wide analysis of social amoeba genomes highlights ancient origins for complex intercellular communication.</title>
        <authorList>
            <person name="Heidel A.J."/>
            <person name="Lawal H.M."/>
            <person name="Felder M."/>
            <person name="Schilde C."/>
            <person name="Helps N.R."/>
            <person name="Tunggal B."/>
            <person name="Rivero F."/>
            <person name="John U."/>
            <person name="Schleicher M."/>
            <person name="Eichinger L."/>
            <person name="Platzer M."/>
            <person name="Noegel A.A."/>
            <person name="Schaap P."/>
            <person name="Gloeckner G."/>
        </authorList>
    </citation>
    <scope>NUCLEOTIDE SEQUENCE [LARGE SCALE GENOMIC DNA]</scope>
    <source>
        <strain evidence="2">ATCC 26659 / Pp 5 / PN500</strain>
    </source>
</reference>
<protein>
    <recommendedName>
        <fullName evidence="3">Ankyrin repeat protein</fullName>
    </recommendedName>
</protein>
<dbReference type="InterPro" id="IPR052050">
    <property type="entry name" value="SecEffector_AnkRepeat"/>
</dbReference>
<evidence type="ECO:0000313" key="2">
    <source>
        <dbReference type="Proteomes" id="UP000001396"/>
    </source>
</evidence>
<dbReference type="InterPro" id="IPR002110">
    <property type="entry name" value="Ankyrin_rpt"/>
</dbReference>
<name>D3B4N6_HETP5</name>
<comment type="caution">
    <text evidence="1">The sequence shown here is derived from an EMBL/GenBank/DDBJ whole genome shotgun (WGS) entry which is preliminary data.</text>
</comment>
<dbReference type="Pfam" id="PF12796">
    <property type="entry name" value="Ank_2"/>
    <property type="match status" value="1"/>
</dbReference>
<dbReference type="PANTHER" id="PTHR46586">
    <property type="entry name" value="ANKYRIN REPEAT-CONTAINING PROTEIN"/>
    <property type="match status" value="1"/>
</dbReference>
<accession>D3B4N6</accession>
<organism evidence="1 2">
    <name type="scientific">Heterostelium pallidum (strain ATCC 26659 / Pp 5 / PN500)</name>
    <name type="common">Cellular slime mold</name>
    <name type="synonym">Polysphondylium pallidum</name>
    <dbReference type="NCBI Taxonomy" id="670386"/>
    <lineage>
        <taxon>Eukaryota</taxon>
        <taxon>Amoebozoa</taxon>
        <taxon>Evosea</taxon>
        <taxon>Eumycetozoa</taxon>
        <taxon>Dictyostelia</taxon>
        <taxon>Acytosteliales</taxon>
        <taxon>Acytosteliaceae</taxon>
        <taxon>Heterostelium</taxon>
    </lineage>
</organism>
<proteinExistence type="predicted"/>
<dbReference type="SUPFAM" id="SSF48403">
    <property type="entry name" value="Ankyrin repeat"/>
    <property type="match status" value="2"/>
</dbReference>
<evidence type="ECO:0008006" key="3">
    <source>
        <dbReference type="Google" id="ProtNLM"/>
    </source>
</evidence>